<evidence type="ECO:0000313" key="11">
    <source>
        <dbReference type="EMBL" id="CAF1100233.1"/>
    </source>
</evidence>
<dbReference type="InterPro" id="IPR032675">
    <property type="entry name" value="LRR_dom_sf"/>
</dbReference>
<evidence type="ECO:0000256" key="9">
    <source>
        <dbReference type="RuleBase" id="RU361228"/>
    </source>
</evidence>
<dbReference type="GO" id="GO:0016779">
    <property type="term" value="F:nucleotidyltransferase activity"/>
    <property type="evidence" value="ECO:0007669"/>
    <property type="project" value="UniProtKB-KW"/>
</dbReference>
<proteinExistence type="inferred from homology"/>
<keyword evidence="9" id="KW-0521">NADP</keyword>
<accession>A0A814P5L2</accession>
<dbReference type="EMBL" id="CAJNOJ010000004">
    <property type="protein sequence ID" value="CAF0740435.1"/>
    <property type="molecule type" value="Genomic_DNA"/>
</dbReference>
<keyword evidence="12" id="KW-1185">Reference proteome</keyword>
<evidence type="ECO:0000256" key="7">
    <source>
        <dbReference type="ARBA" id="ARBA00022737"/>
    </source>
</evidence>
<gene>
    <name evidence="10" type="ORF">EDS130_LOCUS1696</name>
    <name evidence="11" type="ORF">XAT740_LOCUS18311</name>
</gene>
<dbReference type="PANTHER" id="PTHR24113">
    <property type="entry name" value="RAN GTPASE-ACTIVATING PROTEIN 1"/>
    <property type="match status" value="1"/>
</dbReference>
<dbReference type="Proteomes" id="UP000663828">
    <property type="component" value="Unassembled WGS sequence"/>
</dbReference>
<evidence type="ECO:0000256" key="1">
    <source>
        <dbReference type="ARBA" id="ARBA00009558"/>
    </source>
</evidence>
<dbReference type="GO" id="GO:0005634">
    <property type="term" value="C:nucleus"/>
    <property type="evidence" value="ECO:0007669"/>
    <property type="project" value="TreeGrafter"/>
</dbReference>
<dbReference type="OrthoDB" id="120976at2759"/>
<comment type="similarity">
    <text evidence="1 9">Belongs to the Arg-specific ADP-ribosyltransferase family.</text>
</comment>
<dbReference type="EC" id="2.4.2.31" evidence="9"/>
<dbReference type="PANTHER" id="PTHR24113:SF12">
    <property type="entry name" value="RAN GTPASE-ACTIVATING PROTEIN 1"/>
    <property type="match status" value="1"/>
</dbReference>
<dbReference type="GO" id="GO:0048471">
    <property type="term" value="C:perinuclear region of cytoplasm"/>
    <property type="evidence" value="ECO:0007669"/>
    <property type="project" value="TreeGrafter"/>
</dbReference>
<keyword evidence="5 9" id="KW-0808">Transferase</keyword>
<keyword evidence="7" id="KW-0677">Repeat</keyword>
<dbReference type="EMBL" id="CAJNOR010001219">
    <property type="protein sequence ID" value="CAF1100233.1"/>
    <property type="molecule type" value="Genomic_DNA"/>
</dbReference>
<keyword evidence="3" id="KW-0433">Leucine-rich repeat</keyword>
<evidence type="ECO:0000256" key="5">
    <source>
        <dbReference type="ARBA" id="ARBA00022679"/>
    </source>
</evidence>
<evidence type="ECO:0000313" key="10">
    <source>
        <dbReference type="EMBL" id="CAF0740435.1"/>
    </source>
</evidence>
<comment type="catalytic activity">
    <reaction evidence="8 9">
        <text>L-arginyl-[protein] + NAD(+) = N(omega)-(ADP-D-ribosyl)-L-arginyl-[protein] + nicotinamide + H(+)</text>
        <dbReference type="Rhea" id="RHEA:19149"/>
        <dbReference type="Rhea" id="RHEA-COMP:10532"/>
        <dbReference type="Rhea" id="RHEA-COMP:15087"/>
        <dbReference type="ChEBI" id="CHEBI:15378"/>
        <dbReference type="ChEBI" id="CHEBI:17154"/>
        <dbReference type="ChEBI" id="CHEBI:29965"/>
        <dbReference type="ChEBI" id="CHEBI:57540"/>
        <dbReference type="ChEBI" id="CHEBI:142554"/>
        <dbReference type="EC" id="2.4.2.31"/>
    </reaction>
</comment>
<dbReference type="GO" id="GO:0031267">
    <property type="term" value="F:small GTPase binding"/>
    <property type="evidence" value="ECO:0007669"/>
    <property type="project" value="TreeGrafter"/>
</dbReference>
<dbReference type="SMART" id="SM00368">
    <property type="entry name" value="LRR_RI"/>
    <property type="match status" value="4"/>
</dbReference>
<evidence type="ECO:0000256" key="3">
    <source>
        <dbReference type="ARBA" id="ARBA00022614"/>
    </source>
</evidence>
<dbReference type="InterPro" id="IPR000768">
    <property type="entry name" value="ART"/>
</dbReference>
<keyword evidence="6" id="KW-0548">Nucleotidyltransferase</keyword>
<comment type="caution">
    <text evidence="11">The sequence shown here is derived from an EMBL/GenBank/DDBJ whole genome shotgun (WGS) entry which is preliminary data.</text>
</comment>
<reference evidence="11" key="1">
    <citation type="submission" date="2021-02" db="EMBL/GenBank/DDBJ databases">
        <authorList>
            <person name="Nowell W R."/>
        </authorList>
    </citation>
    <scope>NUCLEOTIDE SEQUENCE</scope>
</reference>
<dbReference type="SUPFAM" id="SSF56399">
    <property type="entry name" value="ADP-ribosylation"/>
    <property type="match status" value="1"/>
</dbReference>
<dbReference type="GO" id="GO:0005096">
    <property type="term" value="F:GTPase activator activity"/>
    <property type="evidence" value="ECO:0007669"/>
    <property type="project" value="UniProtKB-KW"/>
</dbReference>
<dbReference type="InterPro" id="IPR027038">
    <property type="entry name" value="RanGap"/>
</dbReference>
<dbReference type="Pfam" id="PF01129">
    <property type="entry name" value="ART"/>
    <property type="match status" value="1"/>
</dbReference>
<organism evidence="11 12">
    <name type="scientific">Adineta ricciae</name>
    <name type="common">Rotifer</name>
    <dbReference type="NCBI Taxonomy" id="249248"/>
    <lineage>
        <taxon>Eukaryota</taxon>
        <taxon>Metazoa</taxon>
        <taxon>Spiralia</taxon>
        <taxon>Gnathifera</taxon>
        <taxon>Rotifera</taxon>
        <taxon>Eurotatoria</taxon>
        <taxon>Bdelloidea</taxon>
        <taxon>Adinetida</taxon>
        <taxon>Adinetidae</taxon>
        <taxon>Adineta</taxon>
    </lineage>
</organism>
<dbReference type="Pfam" id="PF13516">
    <property type="entry name" value="LRR_6"/>
    <property type="match status" value="4"/>
</dbReference>
<evidence type="ECO:0000256" key="6">
    <source>
        <dbReference type="ARBA" id="ARBA00022695"/>
    </source>
</evidence>
<keyword evidence="4 9" id="KW-0328">Glycosyltransferase</keyword>
<keyword evidence="9" id="KW-0520">NAD</keyword>
<protein>
    <recommendedName>
        <fullName evidence="9">NAD(P)(+)--arginine ADP-ribosyltransferase</fullName>
        <ecNumber evidence="9">2.4.2.31</ecNumber>
    </recommendedName>
    <alternativeName>
        <fullName evidence="9">Mono(ADP-ribosyl)transferase</fullName>
    </alternativeName>
</protein>
<keyword evidence="2" id="KW-0343">GTPase activation</keyword>
<dbReference type="Gene3D" id="3.80.10.10">
    <property type="entry name" value="Ribonuclease Inhibitor"/>
    <property type="match status" value="2"/>
</dbReference>
<evidence type="ECO:0000256" key="8">
    <source>
        <dbReference type="ARBA" id="ARBA00047597"/>
    </source>
</evidence>
<evidence type="ECO:0000256" key="4">
    <source>
        <dbReference type="ARBA" id="ARBA00022676"/>
    </source>
</evidence>
<dbReference type="GO" id="GO:0106274">
    <property type="term" value="F:NAD+-protein-arginine ADP-ribosyltransferase activity"/>
    <property type="evidence" value="ECO:0007669"/>
    <property type="project" value="UniProtKB-EC"/>
</dbReference>
<evidence type="ECO:0000256" key="2">
    <source>
        <dbReference type="ARBA" id="ARBA00022468"/>
    </source>
</evidence>
<dbReference type="SUPFAM" id="SSF52047">
    <property type="entry name" value="RNI-like"/>
    <property type="match status" value="1"/>
</dbReference>
<evidence type="ECO:0000313" key="12">
    <source>
        <dbReference type="Proteomes" id="UP000663828"/>
    </source>
</evidence>
<dbReference type="Proteomes" id="UP000663852">
    <property type="component" value="Unassembled WGS sequence"/>
</dbReference>
<dbReference type="InterPro" id="IPR001611">
    <property type="entry name" value="Leu-rich_rpt"/>
</dbReference>
<sequence length="486" mass="55455">MGIHNSKTETSDENLHNDCCNQHLPIGGYEKLPLVSLEAAVEPLVSLLPSVQTYVQLVKRKCENPSDGLTTDQSASIMLCTVRWQPFDQCLSVVLNSILRSGDREKLKPWFLYLKLLLTALSRLPASHQTVYRGIKCDVSRFYPKGKTITWWDLVLCMKSLDLLQSESYLGRKAGQTILTIESRSCRDISKHSFYSTTDMILLLPATQFQVMHCLKQKGKFFWIQLKEIQSPFVLLQSVSVVSQLSQDSVHVDASSLRTKSPPTDTYHHNQKLEQLIAQHPRNSPIYLKLEQVTNNDVKMIVEQAVFGKKCTELWLCNAQLTSQNALFLSNSLYNNPTLTKLNLNDNFIRDRGVHALARILSLNNTKLRELFLARNSITSEGAQYLAEMLYTNITLTNLSLLGNRIDDNGIKSISHVLSYYNSTLECLYLSGNDLMTDRSIDYLIDMLKYNQTLKKLYLFNCNLSESAKRRLLDEAQQKKHLTIYV</sequence>
<name>A0A814P5L2_ADIRI</name>
<dbReference type="Gene3D" id="3.90.176.10">
    <property type="entry name" value="Toxin ADP-ribosyltransferase, Chain A, domain 1"/>
    <property type="match status" value="1"/>
</dbReference>
<dbReference type="GO" id="GO:0006913">
    <property type="term" value="P:nucleocytoplasmic transport"/>
    <property type="evidence" value="ECO:0007669"/>
    <property type="project" value="TreeGrafter"/>
</dbReference>
<dbReference type="GO" id="GO:0005829">
    <property type="term" value="C:cytosol"/>
    <property type="evidence" value="ECO:0007669"/>
    <property type="project" value="TreeGrafter"/>
</dbReference>
<dbReference type="AlphaFoldDB" id="A0A814P5L2"/>